<evidence type="ECO:0000313" key="1">
    <source>
        <dbReference type="EMBL" id="BAR53589.1"/>
    </source>
</evidence>
<gene>
    <name evidence="1" type="ORF">NK6_404</name>
</gene>
<evidence type="ECO:0000313" key="2">
    <source>
        <dbReference type="Proteomes" id="UP000063308"/>
    </source>
</evidence>
<dbReference type="AlphaFoldDB" id="A0A0E4BJD2"/>
<sequence>MAEYVMAADVIIMSAAPSISIRILFSFFADDLVGSLDGPRQLANHNSFD</sequence>
<dbReference type="EMBL" id="AP014685">
    <property type="protein sequence ID" value="BAR53589.1"/>
    <property type="molecule type" value="Genomic_DNA"/>
</dbReference>
<name>A0A0E4BJD2_9BRAD</name>
<reference evidence="1 2" key="1">
    <citation type="submission" date="2014-11" db="EMBL/GenBank/DDBJ databases">
        <title>Symbiosis island explosion on the genome of extra-slow-growing strains of soybean bradyrhizobia with massive insertion sequences.</title>
        <authorList>
            <person name="Iida T."/>
            <person name="Minamisawa K."/>
        </authorList>
    </citation>
    <scope>NUCLEOTIDE SEQUENCE [LARGE SCALE GENOMIC DNA]</scope>
    <source>
        <strain evidence="1 2">NK6</strain>
    </source>
</reference>
<protein>
    <submittedName>
        <fullName evidence="1">Uncharacterized protein</fullName>
    </submittedName>
</protein>
<proteinExistence type="predicted"/>
<organism evidence="1 2">
    <name type="scientific">Bradyrhizobium diazoefficiens</name>
    <dbReference type="NCBI Taxonomy" id="1355477"/>
    <lineage>
        <taxon>Bacteria</taxon>
        <taxon>Pseudomonadati</taxon>
        <taxon>Pseudomonadota</taxon>
        <taxon>Alphaproteobacteria</taxon>
        <taxon>Hyphomicrobiales</taxon>
        <taxon>Nitrobacteraceae</taxon>
        <taxon>Bradyrhizobium</taxon>
    </lineage>
</organism>
<dbReference type="Proteomes" id="UP000063308">
    <property type="component" value="Chromosome"/>
</dbReference>
<accession>A0A0E4BJD2</accession>